<evidence type="ECO:0000256" key="2">
    <source>
        <dbReference type="ARBA" id="ARBA00022516"/>
    </source>
</evidence>
<feature type="transmembrane region" description="Helical" evidence="10">
    <location>
        <begin position="227"/>
        <end position="247"/>
    </location>
</feature>
<organism evidence="12 13">
    <name type="scientific">Amphibalanus amphitrite</name>
    <name type="common">Striped barnacle</name>
    <name type="synonym">Balanus amphitrite</name>
    <dbReference type="NCBI Taxonomy" id="1232801"/>
    <lineage>
        <taxon>Eukaryota</taxon>
        <taxon>Metazoa</taxon>
        <taxon>Ecdysozoa</taxon>
        <taxon>Arthropoda</taxon>
        <taxon>Crustacea</taxon>
        <taxon>Multicrustacea</taxon>
        <taxon>Cirripedia</taxon>
        <taxon>Thoracica</taxon>
        <taxon>Thoracicalcarea</taxon>
        <taxon>Balanomorpha</taxon>
        <taxon>Balanoidea</taxon>
        <taxon>Balanidae</taxon>
        <taxon>Amphibalaninae</taxon>
        <taxon>Amphibalanus</taxon>
    </lineage>
</organism>
<comment type="subcellular location">
    <subcellularLocation>
        <location evidence="1">Membrane</location>
        <topology evidence="1">Multi-pass membrane protein</topology>
    </subcellularLocation>
</comment>
<feature type="transmembrane region" description="Helical" evidence="10">
    <location>
        <begin position="25"/>
        <end position="44"/>
    </location>
</feature>
<feature type="transmembrane region" description="Helical" evidence="10">
    <location>
        <begin position="203"/>
        <end position="221"/>
    </location>
</feature>
<feature type="transmembrane region" description="Helical" evidence="10">
    <location>
        <begin position="164"/>
        <end position="183"/>
    </location>
</feature>
<evidence type="ECO:0000313" key="12">
    <source>
        <dbReference type="EMBL" id="KAF0287764.1"/>
    </source>
</evidence>
<dbReference type="EC" id="2.3.1.199" evidence="10"/>
<dbReference type="OrthoDB" id="434092at2759"/>
<dbReference type="AlphaFoldDB" id="A0A6A4V898"/>
<evidence type="ECO:0000256" key="11">
    <source>
        <dbReference type="SAM" id="MobiDB-lite"/>
    </source>
</evidence>
<comment type="catalytic activity">
    <reaction evidence="10">
        <text>a very-long-chain acyl-CoA + malonyl-CoA + H(+) = a very-long-chain 3-oxoacyl-CoA + CO2 + CoA</text>
        <dbReference type="Rhea" id="RHEA:32727"/>
        <dbReference type="ChEBI" id="CHEBI:15378"/>
        <dbReference type="ChEBI" id="CHEBI:16526"/>
        <dbReference type="ChEBI" id="CHEBI:57287"/>
        <dbReference type="ChEBI" id="CHEBI:57384"/>
        <dbReference type="ChEBI" id="CHEBI:90725"/>
        <dbReference type="ChEBI" id="CHEBI:90736"/>
        <dbReference type="EC" id="2.3.1.199"/>
    </reaction>
</comment>
<feature type="transmembrane region" description="Helical" evidence="10">
    <location>
        <begin position="65"/>
        <end position="84"/>
    </location>
</feature>
<keyword evidence="13" id="KW-1185">Reference proteome</keyword>
<keyword evidence="8 10" id="KW-0472">Membrane</keyword>
<keyword evidence="5 10" id="KW-0276">Fatty acid metabolism</keyword>
<evidence type="ECO:0000256" key="1">
    <source>
        <dbReference type="ARBA" id="ARBA00004141"/>
    </source>
</evidence>
<dbReference type="GO" id="GO:0034625">
    <property type="term" value="P:fatty acid elongation, monounsaturated fatty acid"/>
    <property type="evidence" value="ECO:0007669"/>
    <property type="project" value="TreeGrafter"/>
</dbReference>
<keyword evidence="7 10" id="KW-0443">Lipid metabolism</keyword>
<dbReference type="Proteomes" id="UP000440578">
    <property type="component" value="Unassembled WGS sequence"/>
</dbReference>
<dbReference type="GO" id="GO:0005789">
    <property type="term" value="C:endoplasmic reticulum membrane"/>
    <property type="evidence" value="ECO:0007669"/>
    <property type="project" value="TreeGrafter"/>
</dbReference>
<comment type="similarity">
    <text evidence="10">Belongs to the ELO family.</text>
</comment>
<dbReference type="PANTHER" id="PTHR11157">
    <property type="entry name" value="FATTY ACID ACYL TRANSFERASE-RELATED"/>
    <property type="match status" value="1"/>
</dbReference>
<feature type="region of interest" description="Disordered" evidence="11">
    <location>
        <begin position="283"/>
        <end position="304"/>
    </location>
</feature>
<keyword evidence="9 10" id="KW-0275">Fatty acid biosynthesis</keyword>
<gene>
    <name evidence="12" type="primary">Elovl4_0</name>
    <name evidence="12" type="ORF">FJT64_013834</name>
</gene>
<keyword evidence="6 10" id="KW-1133">Transmembrane helix</keyword>
<evidence type="ECO:0000256" key="6">
    <source>
        <dbReference type="ARBA" id="ARBA00022989"/>
    </source>
</evidence>
<keyword evidence="3 10" id="KW-0808">Transferase</keyword>
<evidence type="ECO:0000256" key="5">
    <source>
        <dbReference type="ARBA" id="ARBA00022832"/>
    </source>
</evidence>
<dbReference type="Pfam" id="PF01151">
    <property type="entry name" value="ELO"/>
    <property type="match status" value="1"/>
</dbReference>
<dbReference type="PANTHER" id="PTHR11157:SF126">
    <property type="entry name" value="ELONGATION OF VERY LONG CHAIN FATTY ACIDS PROTEIN"/>
    <property type="match status" value="1"/>
</dbReference>
<keyword evidence="4 10" id="KW-0812">Transmembrane</keyword>
<evidence type="ECO:0000256" key="7">
    <source>
        <dbReference type="ARBA" id="ARBA00023098"/>
    </source>
</evidence>
<protein>
    <recommendedName>
        <fullName evidence="10">Elongation of very long chain fatty acids protein</fullName>
        <ecNumber evidence="10">2.3.1.199</ecNumber>
    </recommendedName>
    <alternativeName>
        <fullName evidence="10">Very-long-chain 3-oxoacyl-CoA synthase</fullName>
    </alternativeName>
</protein>
<name>A0A6A4V898_AMPAM</name>
<dbReference type="InterPro" id="IPR002076">
    <property type="entry name" value="ELO_fam"/>
</dbReference>
<comment type="caution">
    <text evidence="12">The sequence shown here is derived from an EMBL/GenBank/DDBJ whole genome shotgun (WGS) entry which is preliminary data.</text>
</comment>
<sequence>MHAMESLMEIGRGLANRRDPRLRDYIMQSSCVPLTAAMVAYLVLISYGPLFMKNRRSPPLKRVMTLYNIGQVCLSFYMMMEFWLSRPSNKLCSPIEVSDDTKAIRLANACWVFHISKLVDFLDTVFLVLKKDNKRLTYLHVYHHGSMAFGFWLCTLFVPGGSAWIAGVINSFVHCVMYGYYLLASLGPRVRPYLWWKRYLTQLQLAQFAFIVVAAWTVQMPSMRCGLPFWTCSMSAVYLVVLSALFLNFYRQSYGGPAAACGAIHPPQPVTTPTDVTPPAYVTEKPKTEPAPAPLPAPELEKPAEKSLSDYRVGTLNHFVRAMMSHGFGCFIKED</sequence>
<reference evidence="12 13" key="1">
    <citation type="submission" date="2019-07" db="EMBL/GenBank/DDBJ databases">
        <title>Draft genome assembly of a fouling barnacle, Amphibalanus amphitrite (Darwin, 1854): The first reference genome for Thecostraca.</title>
        <authorList>
            <person name="Kim W."/>
        </authorList>
    </citation>
    <scope>NUCLEOTIDE SEQUENCE [LARGE SCALE GENOMIC DNA]</scope>
    <source>
        <strain evidence="12">SNU_AA5</strain>
        <tissue evidence="12">Soma without cirri and trophi</tissue>
    </source>
</reference>
<proteinExistence type="inferred from homology"/>
<evidence type="ECO:0000256" key="10">
    <source>
        <dbReference type="RuleBase" id="RU361115"/>
    </source>
</evidence>
<evidence type="ECO:0000256" key="4">
    <source>
        <dbReference type="ARBA" id="ARBA00022692"/>
    </source>
</evidence>
<evidence type="ECO:0000256" key="8">
    <source>
        <dbReference type="ARBA" id="ARBA00023136"/>
    </source>
</evidence>
<evidence type="ECO:0000256" key="9">
    <source>
        <dbReference type="ARBA" id="ARBA00023160"/>
    </source>
</evidence>
<dbReference type="GO" id="GO:0034626">
    <property type="term" value="P:fatty acid elongation, polyunsaturated fatty acid"/>
    <property type="evidence" value="ECO:0007669"/>
    <property type="project" value="TreeGrafter"/>
</dbReference>
<keyword evidence="2 10" id="KW-0444">Lipid biosynthesis</keyword>
<evidence type="ECO:0000313" key="13">
    <source>
        <dbReference type="Proteomes" id="UP000440578"/>
    </source>
</evidence>
<evidence type="ECO:0000256" key="3">
    <source>
        <dbReference type="ARBA" id="ARBA00022679"/>
    </source>
</evidence>
<dbReference type="GO" id="GO:0019367">
    <property type="term" value="P:fatty acid elongation, saturated fatty acid"/>
    <property type="evidence" value="ECO:0007669"/>
    <property type="project" value="TreeGrafter"/>
</dbReference>
<dbReference type="GO" id="GO:0030148">
    <property type="term" value="P:sphingolipid biosynthetic process"/>
    <property type="evidence" value="ECO:0007669"/>
    <property type="project" value="TreeGrafter"/>
</dbReference>
<dbReference type="EMBL" id="VIIS01002167">
    <property type="protein sequence ID" value="KAF0287764.1"/>
    <property type="molecule type" value="Genomic_DNA"/>
</dbReference>
<accession>A0A6A4V898</accession>
<feature type="transmembrane region" description="Helical" evidence="10">
    <location>
        <begin position="141"/>
        <end position="158"/>
    </location>
</feature>
<dbReference type="GO" id="GO:0042761">
    <property type="term" value="P:very long-chain fatty acid biosynthetic process"/>
    <property type="evidence" value="ECO:0007669"/>
    <property type="project" value="TreeGrafter"/>
</dbReference>
<dbReference type="GO" id="GO:0009922">
    <property type="term" value="F:fatty acid elongase activity"/>
    <property type="evidence" value="ECO:0007669"/>
    <property type="project" value="UniProtKB-EC"/>
</dbReference>